<name>A0A4R2JJE8_9PSEU</name>
<sequence length="81" mass="8573">MADLRYSFDQLMAAPCAVPERYKLISVGALGLIPGVKAVAICVEPDPSGEGVPVHVTTVIWEALAAAYGPSSPHLVQELER</sequence>
<protein>
    <submittedName>
        <fullName evidence="1">Uncharacterized protein</fullName>
    </submittedName>
</protein>
<dbReference type="RefSeq" id="WP_132120943.1">
    <property type="nucleotide sequence ID" value="NZ_SLWS01000006.1"/>
</dbReference>
<accession>A0A4R2JJE8</accession>
<dbReference type="EMBL" id="SLWS01000006">
    <property type="protein sequence ID" value="TCO57136.1"/>
    <property type="molecule type" value="Genomic_DNA"/>
</dbReference>
<evidence type="ECO:0000313" key="1">
    <source>
        <dbReference type="EMBL" id="TCO57136.1"/>
    </source>
</evidence>
<organism evidence="1 2">
    <name type="scientific">Actinocrispum wychmicini</name>
    <dbReference type="NCBI Taxonomy" id="1213861"/>
    <lineage>
        <taxon>Bacteria</taxon>
        <taxon>Bacillati</taxon>
        <taxon>Actinomycetota</taxon>
        <taxon>Actinomycetes</taxon>
        <taxon>Pseudonocardiales</taxon>
        <taxon>Pseudonocardiaceae</taxon>
        <taxon>Actinocrispum</taxon>
    </lineage>
</organism>
<dbReference type="AlphaFoldDB" id="A0A4R2JJE8"/>
<evidence type="ECO:0000313" key="2">
    <source>
        <dbReference type="Proteomes" id="UP000295680"/>
    </source>
</evidence>
<reference evidence="1 2" key="1">
    <citation type="submission" date="2019-03" db="EMBL/GenBank/DDBJ databases">
        <title>Genomic Encyclopedia of Type Strains, Phase IV (KMG-IV): sequencing the most valuable type-strain genomes for metagenomic binning, comparative biology and taxonomic classification.</title>
        <authorList>
            <person name="Goeker M."/>
        </authorList>
    </citation>
    <scope>NUCLEOTIDE SEQUENCE [LARGE SCALE GENOMIC DNA]</scope>
    <source>
        <strain evidence="1 2">DSM 45934</strain>
    </source>
</reference>
<keyword evidence="2" id="KW-1185">Reference proteome</keyword>
<gene>
    <name evidence="1" type="ORF">EV192_106613</name>
</gene>
<dbReference type="Proteomes" id="UP000295680">
    <property type="component" value="Unassembled WGS sequence"/>
</dbReference>
<comment type="caution">
    <text evidence="1">The sequence shown here is derived from an EMBL/GenBank/DDBJ whole genome shotgun (WGS) entry which is preliminary data.</text>
</comment>
<proteinExistence type="predicted"/>